<keyword evidence="10" id="KW-0460">Magnesium</keyword>
<dbReference type="PhylomeDB" id="A7SR80"/>
<evidence type="ECO:0000259" key="11">
    <source>
        <dbReference type="PROSITE" id="PS50011"/>
    </source>
</evidence>
<keyword evidence="4 10" id="KW-0808">Transferase</keyword>
<dbReference type="GO" id="GO:0106310">
    <property type="term" value="F:protein serine kinase activity"/>
    <property type="evidence" value="ECO:0007669"/>
    <property type="project" value="UniProtKB-UniRule"/>
</dbReference>
<comment type="similarity">
    <text evidence="1 10">Belongs to the protein kinase superfamily. CMGC Ser/Thr protein kinase family. MAP kinase subfamily.</text>
</comment>
<comment type="catalytic activity">
    <reaction evidence="9">
        <text>L-seryl-[protein] + ATP = O-phospho-L-seryl-[protein] + ADP + H(+)</text>
        <dbReference type="Rhea" id="RHEA:17989"/>
        <dbReference type="Rhea" id="RHEA-COMP:9863"/>
        <dbReference type="Rhea" id="RHEA-COMP:11604"/>
        <dbReference type="ChEBI" id="CHEBI:15378"/>
        <dbReference type="ChEBI" id="CHEBI:29999"/>
        <dbReference type="ChEBI" id="CHEBI:30616"/>
        <dbReference type="ChEBI" id="CHEBI:83421"/>
        <dbReference type="ChEBI" id="CHEBI:456216"/>
        <dbReference type="EC" id="2.7.11.24"/>
    </reaction>
</comment>
<dbReference type="InterPro" id="IPR008351">
    <property type="entry name" value="MAPK_JNK"/>
</dbReference>
<dbReference type="Gene3D" id="1.10.510.10">
    <property type="entry name" value="Transferase(Phosphotransferase) domain 1"/>
    <property type="match status" value="2"/>
</dbReference>
<feature type="domain" description="Protein kinase" evidence="11">
    <location>
        <begin position="18"/>
        <end position="276"/>
    </location>
</feature>
<dbReference type="SMART" id="SM00220">
    <property type="entry name" value="S_TKc"/>
    <property type="match status" value="1"/>
</dbReference>
<comment type="cofactor">
    <cofactor evidence="10">
        <name>Mg(2+)</name>
        <dbReference type="ChEBI" id="CHEBI:18420"/>
    </cofactor>
</comment>
<keyword evidence="5 10" id="KW-0547">Nucleotide-binding</keyword>
<dbReference type="InterPro" id="IPR011009">
    <property type="entry name" value="Kinase-like_dom_sf"/>
</dbReference>
<proteinExistence type="inferred from homology"/>
<dbReference type="OMA" id="RVIMSLM"/>
<gene>
    <name evidence="12" type="ORF">NEMVEDRAFT_v1g128523</name>
</gene>
<dbReference type="FunFam" id="1.10.510.10:FF:002655">
    <property type="match status" value="1"/>
</dbReference>
<dbReference type="GO" id="GO:0007254">
    <property type="term" value="P:JNK cascade"/>
    <property type="evidence" value="ECO:0000318"/>
    <property type="project" value="GO_Central"/>
</dbReference>
<evidence type="ECO:0000256" key="10">
    <source>
        <dbReference type="RuleBase" id="RU368052"/>
    </source>
</evidence>
<evidence type="ECO:0000256" key="7">
    <source>
        <dbReference type="ARBA" id="ARBA00022840"/>
    </source>
</evidence>
<dbReference type="GO" id="GO:0005524">
    <property type="term" value="F:ATP binding"/>
    <property type="evidence" value="ECO:0007669"/>
    <property type="project" value="UniProtKB-UniRule"/>
</dbReference>
<dbReference type="eggNOG" id="KOG0665">
    <property type="taxonomic scope" value="Eukaryota"/>
</dbReference>
<organism evidence="12 13">
    <name type="scientific">Nematostella vectensis</name>
    <name type="common">Starlet sea anemone</name>
    <dbReference type="NCBI Taxonomy" id="45351"/>
    <lineage>
        <taxon>Eukaryota</taxon>
        <taxon>Metazoa</taxon>
        <taxon>Cnidaria</taxon>
        <taxon>Anthozoa</taxon>
        <taxon>Hexacorallia</taxon>
        <taxon>Actiniaria</taxon>
        <taxon>Edwardsiidae</taxon>
        <taxon>Nematostella</taxon>
    </lineage>
</organism>
<name>A7SR80_NEMVE</name>
<dbReference type="EC" id="2.7.11.24" evidence="10"/>
<dbReference type="InterPro" id="IPR050117">
    <property type="entry name" value="MAPK"/>
</dbReference>
<evidence type="ECO:0000256" key="6">
    <source>
        <dbReference type="ARBA" id="ARBA00022777"/>
    </source>
</evidence>
<dbReference type="EMBL" id="DS469757">
    <property type="protein sequence ID" value="EDO33790.1"/>
    <property type="molecule type" value="Genomic_DNA"/>
</dbReference>
<dbReference type="Gene3D" id="3.30.200.20">
    <property type="entry name" value="Phosphorylase Kinase, domain 1"/>
    <property type="match status" value="1"/>
</dbReference>
<dbReference type="PROSITE" id="PS01351">
    <property type="entry name" value="MAPK"/>
    <property type="match status" value="1"/>
</dbReference>
<dbReference type="InterPro" id="IPR008271">
    <property type="entry name" value="Ser/Thr_kinase_AS"/>
</dbReference>
<dbReference type="InterPro" id="IPR000719">
    <property type="entry name" value="Prot_kinase_dom"/>
</dbReference>
<dbReference type="GO" id="GO:0004705">
    <property type="term" value="F:JUN kinase activity"/>
    <property type="evidence" value="ECO:0000318"/>
    <property type="project" value="GO_Central"/>
</dbReference>
<keyword evidence="13" id="KW-1185">Reference proteome</keyword>
<dbReference type="HOGENOM" id="CLU_000288_181_1_1"/>
<keyword evidence="7 10" id="KW-0067">ATP-binding</keyword>
<evidence type="ECO:0000256" key="9">
    <source>
        <dbReference type="ARBA" id="ARBA00048312"/>
    </source>
</evidence>
<dbReference type="PROSITE" id="PS00108">
    <property type="entry name" value="PROTEIN_KINASE_ST"/>
    <property type="match status" value="1"/>
</dbReference>
<dbReference type="FunFam" id="3.30.200.20:FF:000210">
    <property type="entry name" value="Mitogen-activated protein kinase"/>
    <property type="match status" value="1"/>
</dbReference>
<comment type="subcellular location">
    <subcellularLocation>
        <location evidence="10">Cytoplasm</location>
    </subcellularLocation>
</comment>
<dbReference type="SUPFAM" id="SSF56112">
    <property type="entry name" value="Protein kinase-like (PK-like)"/>
    <property type="match status" value="1"/>
</dbReference>
<dbReference type="PRINTS" id="PR01772">
    <property type="entry name" value="JNKMAPKINASE"/>
</dbReference>
<evidence type="ECO:0000313" key="13">
    <source>
        <dbReference type="Proteomes" id="UP000001593"/>
    </source>
</evidence>
<accession>A7SR80</accession>
<evidence type="ECO:0000313" key="12">
    <source>
        <dbReference type="EMBL" id="EDO33790.1"/>
    </source>
</evidence>
<dbReference type="AlphaFoldDB" id="A7SR80"/>
<dbReference type="PANTHER" id="PTHR24055">
    <property type="entry name" value="MITOGEN-ACTIVATED PROTEIN KINASE"/>
    <property type="match status" value="1"/>
</dbReference>
<dbReference type="PROSITE" id="PS50011">
    <property type="entry name" value="PROTEIN_KINASE_DOM"/>
    <property type="match status" value="1"/>
</dbReference>
<evidence type="ECO:0000256" key="4">
    <source>
        <dbReference type="ARBA" id="ARBA00022679"/>
    </source>
</evidence>
<dbReference type="STRING" id="45351.A7SR80"/>
<dbReference type="GO" id="GO:0005634">
    <property type="term" value="C:nucleus"/>
    <property type="evidence" value="ECO:0000318"/>
    <property type="project" value="GO_Central"/>
</dbReference>
<comment type="catalytic activity">
    <reaction evidence="8">
        <text>L-threonyl-[protein] + ATP = O-phospho-L-threonyl-[protein] + ADP + H(+)</text>
        <dbReference type="Rhea" id="RHEA:46608"/>
        <dbReference type="Rhea" id="RHEA-COMP:11060"/>
        <dbReference type="Rhea" id="RHEA-COMP:11605"/>
        <dbReference type="ChEBI" id="CHEBI:15378"/>
        <dbReference type="ChEBI" id="CHEBI:30013"/>
        <dbReference type="ChEBI" id="CHEBI:30616"/>
        <dbReference type="ChEBI" id="CHEBI:61977"/>
        <dbReference type="ChEBI" id="CHEBI:456216"/>
        <dbReference type="EC" id="2.7.11.24"/>
    </reaction>
</comment>
<evidence type="ECO:0000256" key="8">
    <source>
        <dbReference type="ARBA" id="ARBA00047592"/>
    </source>
</evidence>
<protein>
    <recommendedName>
        <fullName evidence="10">Stress-activated protein kinase JNK</fullName>
        <ecNumber evidence="10">2.7.11.24</ecNumber>
    </recommendedName>
</protein>
<evidence type="ECO:0000256" key="1">
    <source>
        <dbReference type="ARBA" id="ARBA00008832"/>
    </source>
</evidence>
<dbReference type="Pfam" id="PF00069">
    <property type="entry name" value="Pkinase"/>
    <property type="match status" value="1"/>
</dbReference>
<dbReference type="GO" id="GO:0005737">
    <property type="term" value="C:cytoplasm"/>
    <property type="evidence" value="ECO:0000318"/>
    <property type="project" value="GO_Central"/>
</dbReference>
<keyword evidence="6 10" id="KW-0418">Kinase</keyword>
<evidence type="ECO:0000256" key="2">
    <source>
        <dbReference type="ARBA" id="ARBA00022527"/>
    </source>
</evidence>
<evidence type="ECO:0000256" key="5">
    <source>
        <dbReference type="ARBA" id="ARBA00022741"/>
    </source>
</evidence>
<dbReference type="InParanoid" id="A7SR80"/>
<dbReference type="InterPro" id="IPR003527">
    <property type="entry name" value="MAP_kinase_CS"/>
</dbReference>
<dbReference type="Proteomes" id="UP000001593">
    <property type="component" value="Unassembled WGS sequence"/>
</dbReference>
<reference evidence="12 13" key="1">
    <citation type="journal article" date="2007" name="Science">
        <title>Sea anemone genome reveals ancestral eumetazoan gene repertoire and genomic organization.</title>
        <authorList>
            <person name="Putnam N.H."/>
            <person name="Srivastava M."/>
            <person name="Hellsten U."/>
            <person name="Dirks B."/>
            <person name="Chapman J."/>
            <person name="Salamov A."/>
            <person name="Terry A."/>
            <person name="Shapiro H."/>
            <person name="Lindquist E."/>
            <person name="Kapitonov V.V."/>
            <person name="Jurka J."/>
            <person name="Genikhovich G."/>
            <person name="Grigoriev I.V."/>
            <person name="Lucas S.M."/>
            <person name="Steele R.E."/>
            <person name="Finnerty J.R."/>
            <person name="Technau U."/>
            <person name="Martindale M.Q."/>
            <person name="Rokhsar D.S."/>
        </authorList>
    </citation>
    <scope>NUCLEOTIDE SEQUENCE [LARGE SCALE GENOMIC DNA]</scope>
    <source>
        <strain evidence="13">CH2 X CH6</strain>
    </source>
</reference>
<keyword evidence="2 10" id="KW-0723">Serine/threonine-protein kinase</keyword>
<evidence type="ECO:0000256" key="3">
    <source>
        <dbReference type="ARBA" id="ARBA00022553"/>
    </source>
</evidence>
<sequence>MFYTAQVGDTIFIVLKRYQNLQPIGSGAQGMVCAAIDTVTGEKVAIKKLSRPFQNVTHAKRAFRELVLMRMVNHKNIIGLLNVFTPDRTLEQFNDLYLVMELMDASLCQVIHMDLDHERLSYLLYQMLCGVKHLHDADIIHRDLKPSNIVVKSDCSLKCVSIVTKDGTTGQRPQRFFYVPEYRLMMCDEKRDLRLNVLIREDERFTVPNVESQVRMYCTRRPKQPGFSFEALFPDDLFPPENKLKASQCRDLLSKMLVIDPAKRISVMEALHHPYVHVWYDANEVECVSILHVVK</sequence>
<keyword evidence="3 10" id="KW-0597">Phosphoprotein</keyword>
<comment type="function">
    <text evidence="10">Responds to activation by environmental stress and pro-inflammatory cytokines by phosphorylating a number of transcription factors, and thus regulates transcriptional activity.</text>
</comment>